<dbReference type="Pfam" id="PF13407">
    <property type="entry name" value="Peripla_BP_4"/>
    <property type="match status" value="1"/>
</dbReference>
<comment type="caution">
    <text evidence="4">The sequence shown here is derived from an EMBL/GenBank/DDBJ whole genome shotgun (WGS) entry which is preliminary data.</text>
</comment>
<feature type="signal peptide" evidence="2">
    <location>
        <begin position="1"/>
        <end position="27"/>
    </location>
</feature>
<name>A0A2A9DSI5_9MICO</name>
<sequence length="351" mass="36367">MTLFSKRSRSGLALVALALGVSLTATACSAGGGGSEGGGDGGGASYDIAFLPKSLGNPYFEASDAAGKSAVEGFGGTFKEVGPTEATADGQVTYINTLTQQSVDAIVLSANDPNALCDALGEARDAGVAVVTFDSDVDPECRDIYVSASNAELIAKKQVDLIAEQIGGEGQIAILSASANATNQNAWIAEMETYLDSEYPDIELVDTVYGNDDDQTSFDKTEALLSTYPDLKGIISPTTVGIAAAARYLSTSDFKGEVALTGLGTPNDMREYVENGTVTSFALWNPEDLGILAAFAAKAMIDGDITGEEGDTFEVEGLSTDKTSYEVGADGVVTLGDPFVFTADNIDDFDF</sequence>
<dbReference type="InterPro" id="IPR025997">
    <property type="entry name" value="SBP_2_dom"/>
</dbReference>
<dbReference type="EMBL" id="PDJE01000001">
    <property type="protein sequence ID" value="PFG29331.1"/>
    <property type="molecule type" value="Genomic_DNA"/>
</dbReference>
<dbReference type="InterPro" id="IPR013459">
    <property type="entry name" value="RhaS"/>
</dbReference>
<evidence type="ECO:0000313" key="5">
    <source>
        <dbReference type="Proteomes" id="UP000221369"/>
    </source>
</evidence>
<proteinExistence type="predicted"/>
<comment type="subcellular location">
    <subcellularLocation>
        <location evidence="1">Cell envelope</location>
    </subcellularLocation>
</comment>
<dbReference type="RefSeq" id="WP_098405925.1">
    <property type="nucleotide sequence ID" value="NZ_PDJE01000001.1"/>
</dbReference>
<dbReference type="PROSITE" id="PS51257">
    <property type="entry name" value="PROKAR_LIPOPROTEIN"/>
    <property type="match status" value="1"/>
</dbReference>
<keyword evidence="2" id="KW-0732">Signal</keyword>
<dbReference type="InterPro" id="IPR028082">
    <property type="entry name" value="Peripla_BP_I"/>
</dbReference>
<dbReference type="NCBIfam" id="TIGR02637">
    <property type="entry name" value="RhaS"/>
    <property type="match status" value="1"/>
</dbReference>
<feature type="chain" id="PRO_5012518409" evidence="2">
    <location>
        <begin position="28"/>
        <end position="351"/>
    </location>
</feature>
<dbReference type="InterPro" id="IPR050555">
    <property type="entry name" value="Bact_Solute-Bind_Prot2"/>
</dbReference>
<evidence type="ECO:0000259" key="3">
    <source>
        <dbReference type="Pfam" id="PF13407"/>
    </source>
</evidence>
<dbReference type="Gene3D" id="3.40.50.2300">
    <property type="match status" value="2"/>
</dbReference>
<dbReference type="PANTHER" id="PTHR30036">
    <property type="entry name" value="D-XYLOSE-BINDING PERIPLASMIC PROTEIN"/>
    <property type="match status" value="1"/>
</dbReference>
<dbReference type="GO" id="GO:0030246">
    <property type="term" value="F:carbohydrate binding"/>
    <property type="evidence" value="ECO:0007669"/>
    <property type="project" value="TreeGrafter"/>
</dbReference>
<protein>
    <submittedName>
        <fullName evidence="4">Rhamnose transport system substrate-binding protein</fullName>
    </submittedName>
</protein>
<feature type="domain" description="Periplasmic binding protein" evidence="3">
    <location>
        <begin position="48"/>
        <end position="303"/>
    </location>
</feature>
<dbReference type="GO" id="GO:0030288">
    <property type="term" value="C:outer membrane-bounded periplasmic space"/>
    <property type="evidence" value="ECO:0007669"/>
    <property type="project" value="TreeGrafter"/>
</dbReference>
<dbReference type="Proteomes" id="UP000221369">
    <property type="component" value="Unassembled WGS sequence"/>
</dbReference>
<dbReference type="GO" id="GO:0015762">
    <property type="term" value="P:rhamnose transmembrane transport"/>
    <property type="evidence" value="ECO:0007669"/>
    <property type="project" value="InterPro"/>
</dbReference>
<evidence type="ECO:0000256" key="1">
    <source>
        <dbReference type="ARBA" id="ARBA00004196"/>
    </source>
</evidence>
<accession>A0A2A9DSI5</accession>
<gene>
    <name evidence="4" type="ORF">ATJ78_0236</name>
</gene>
<keyword evidence="5" id="KW-1185">Reference proteome</keyword>
<dbReference type="CDD" id="cd20000">
    <property type="entry name" value="PBP1_ABC_rhamnose"/>
    <property type="match status" value="1"/>
</dbReference>
<evidence type="ECO:0000313" key="4">
    <source>
        <dbReference type="EMBL" id="PFG29331.1"/>
    </source>
</evidence>
<dbReference type="AlphaFoldDB" id="A0A2A9DSI5"/>
<organism evidence="4 5">
    <name type="scientific">Paramicrobacterium agarici</name>
    <dbReference type="NCBI Taxonomy" id="630514"/>
    <lineage>
        <taxon>Bacteria</taxon>
        <taxon>Bacillati</taxon>
        <taxon>Actinomycetota</taxon>
        <taxon>Actinomycetes</taxon>
        <taxon>Micrococcales</taxon>
        <taxon>Microbacteriaceae</taxon>
        <taxon>Paramicrobacterium</taxon>
    </lineage>
</organism>
<reference evidence="4 5" key="1">
    <citation type="submission" date="2017-10" db="EMBL/GenBank/DDBJ databases">
        <title>Sequencing the genomes of 1000 actinobacteria strains.</title>
        <authorList>
            <person name="Klenk H.-P."/>
        </authorList>
    </citation>
    <scope>NUCLEOTIDE SEQUENCE [LARGE SCALE GENOMIC DNA]</scope>
    <source>
        <strain evidence="4 5">DSM 21798</strain>
    </source>
</reference>
<dbReference type="SUPFAM" id="SSF53822">
    <property type="entry name" value="Periplasmic binding protein-like I"/>
    <property type="match status" value="1"/>
</dbReference>
<evidence type="ECO:0000256" key="2">
    <source>
        <dbReference type="SAM" id="SignalP"/>
    </source>
</evidence>
<dbReference type="PANTHER" id="PTHR30036:SF8">
    <property type="entry name" value="ABC-TYPE SUGAR TRANSPORT SYSTEM PERIPLASMIC COMPONENT-LIKE PROTEIN"/>
    <property type="match status" value="1"/>
</dbReference>